<evidence type="ECO:0000256" key="1">
    <source>
        <dbReference type="SAM" id="Coils"/>
    </source>
</evidence>
<dbReference type="Proteomes" id="UP001165121">
    <property type="component" value="Unassembled WGS sequence"/>
</dbReference>
<feature type="region of interest" description="Disordered" evidence="2">
    <location>
        <begin position="1"/>
        <end position="54"/>
    </location>
</feature>
<proteinExistence type="predicted"/>
<dbReference type="EMBL" id="BSXT01000239">
    <property type="protein sequence ID" value="GMF21881.1"/>
    <property type="molecule type" value="Genomic_DNA"/>
</dbReference>
<feature type="coiled-coil region" evidence="1">
    <location>
        <begin position="105"/>
        <end position="132"/>
    </location>
</feature>
<gene>
    <name evidence="3" type="ORF">Pfra01_000305100</name>
</gene>
<accession>A0A9W6TXJ1</accession>
<name>A0A9W6TXJ1_9STRA</name>
<organism evidence="3 4">
    <name type="scientific">Phytophthora fragariaefolia</name>
    <dbReference type="NCBI Taxonomy" id="1490495"/>
    <lineage>
        <taxon>Eukaryota</taxon>
        <taxon>Sar</taxon>
        <taxon>Stramenopiles</taxon>
        <taxon>Oomycota</taxon>
        <taxon>Peronosporomycetes</taxon>
        <taxon>Peronosporales</taxon>
        <taxon>Peronosporaceae</taxon>
        <taxon>Phytophthora</taxon>
    </lineage>
</organism>
<sequence>MDGGSLSTTKEGALAEAAHAGSEHDGDELSDEESFDSSGGGGEETIGHIKSGDAISRNIRHHDMLRKHQKLDLPNALVSLGTSLVTALSSANAEYVESRAVAQDIDRVQHTHREIMNSLERLRNAVDESREVNVQLLEFLKQHTLPN</sequence>
<keyword evidence="4" id="KW-1185">Reference proteome</keyword>
<dbReference type="OrthoDB" id="95603at2759"/>
<comment type="caution">
    <text evidence="3">The sequence shown here is derived from an EMBL/GenBank/DDBJ whole genome shotgun (WGS) entry which is preliminary data.</text>
</comment>
<feature type="compositionally biased region" description="Acidic residues" evidence="2">
    <location>
        <begin position="25"/>
        <end position="35"/>
    </location>
</feature>
<evidence type="ECO:0000313" key="4">
    <source>
        <dbReference type="Proteomes" id="UP001165121"/>
    </source>
</evidence>
<protein>
    <submittedName>
        <fullName evidence="3">Unnamed protein product</fullName>
    </submittedName>
</protein>
<feature type="compositionally biased region" description="Polar residues" evidence="2">
    <location>
        <begin position="1"/>
        <end position="10"/>
    </location>
</feature>
<evidence type="ECO:0000256" key="2">
    <source>
        <dbReference type="SAM" id="MobiDB-lite"/>
    </source>
</evidence>
<keyword evidence="1" id="KW-0175">Coiled coil</keyword>
<reference evidence="3" key="1">
    <citation type="submission" date="2023-04" db="EMBL/GenBank/DDBJ databases">
        <title>Phytophthora fragariaefolia NBRC 109709.</title>
        <authorList>
            <person name="Ichikawa N."/>
            <person name="Sato H."/>
            <person name="Tonouchi N."/>
        </authorList>
    </citation>
    <scope>NUCLEOTIDE SEQUENCE</scope>
    <source>
        <strain evidence="3">NBRC 109709</strain>
    </source>
</reference>
<dbReference type="AlphaFoldDB" id="A0A9W6TXJ1"/>
<evidence type="ECO:0000313" key="3">
    <source>
        <dbReference type="EMBL" id="GMF21881.1"/>
    </source>
</evidence>